<dbReference type="GO" id="GO:0003735">
    <property type="term" value="F:structural constituent of ribosome"/>
    <property type="evidence" value="ECO:0007669"/>
    <property type="project" value="InterPro"/>
</dbReference>
<evidence type="ECO:0000256" key="3">
    <source>
        <dbReference type="ARBA" id="ARBA00023274"/>
    </source>
</evidence>
<evidence type="ECO:0000256" key="1">
    <source>
        <dbReference type="ARBA" id="ARBA00007197"/>
    </source>
</evidence>
<reference evidence="6 7" key="1">
    <citation type="submission" date="2023-01" db="EMBL/GenBank/DDBJ databases">
        <authorList>
            <person name="Whitehead M."/>
        </authorList>
    </citation>
    <scope>NUCLEOTIDE SEQUENCE [LARGE SCALE GENOMIC DNA]</scope>
</reference>
<protein>
    <recommendedName>
        <fullName evidence="8">39S ribosomal protein L12, mitochondrial</fullName>
    </recommendedName>
</protein>
<dbReference type="InterPro" id="IPR008932">
    <property type="entry name" value="Ribosomal_bL12_oligo"/>
</dbReference>
<feature type="domain" description="Large ribosomal subunit protein bL12 C-terminal" evidence="4">
    <location>
        <begin position="107"/>
        <end position="174"/>
    </location>
</feature>
<dbReference type="PANTHER" id="PTHR45987">
    <property type="entry name" value="39S RIBOSOMAL PROTEIN L12"/>
    <property type="match status" value="1"/>
</dbReference>
<comment type="similarity">
    <text evidence="1">Belongs to the bacterial ribosomal protein bL12 family.</text>
</comment>
<dbReference type="AlphaFoldDB" id="A0AAV0XE42"/>
<keyword evidence="2" id="KW-0689">Ribosomal protein</keyword>
<dbReference type="InterPro" id="IPR036235">
    <property type="entry name" value="Ribosomal_bL12_oligo_N_sf"/>
</dbReference>
<name>A0AAV0XE42_9HEMI</name>
<dbReference type="PANTHER" id="PTHR45987:SF4">
    <property type="entry name" value="LARGE RIBOSOMAL SUBUNIT PROTEIN BL12M"/>
    <property type="match status" value="1"/>
</dbReference>
<dbReference type="SUPFAM" id="SSF54736">
    <property type="entry name" value="ClpS-like"/>
    <property type="match status" value="1"/>
</dbReference>
<evidence type="ECO:0000256" key="2">
    <source>
        <dbReference type="ARBA" id="ARBA00022980"/>
    </source>
</evidence>
<sequence>MLLTTPLRMFGRHLRPLSKKTLRMYSAVAQPLTVPEPDGSQLTSSPKLEKLYTEITSLTMIEVSEFTELLKVRLNLKDIPMGAMVSAPAAAGQDEEDEVATTVKTSFTVKLMKFDDKQKVALIKEVKNLMEGMNLVQAKKFVESAPTVIKSDIGKDEAEKLKEAFTKVGAECVID</sequence>
<dbReference type="EMBL" id="CARXXK010000004">
    <property type="protein sequence ID" value="CAI6366740.1"/>
    <property type="molecule type" value="Genomic_DNA"/>
</dbReference>
<dbReference type="Pfam" id="PF16320">
    <property type="entry name" value="Ribosomal_L12_N"/>
    <property type="match status" value="1"/>
</dbReference>
<evidence type="ECO:0000313" key="7">
    <source>
        <dbReference type="Proteomes" id="UP001160148"/>
    </source>
</evidence>
<dbReference type="Gene3D" id="3.30.1390.10">
    <property type="match status" value="1"/>
</dbReference>
<dbReference type="FunFam" id="3.30.1390.10:FF:000001">
    <property type="entry name" value="50S ribosomal protein L7/L12"/>
    <property type="match status" value="1"/>
</dbReference>
<dbReference type="SUPFAM" id="SSF48300">
    <property type="entry name" value="Ribosomal protein L7/12, oligomerisation (N-terminal) domain"/>
    <property type="match status" value="1"/>
</dbReference>
<feature type="domain" description="Large ribosomal subunit protein bL12 oligomerization" evidence="5">
    <location>
        <begin position="47"/>
        <end position="92"/>
    </location>
</feature>
<dbReference type="InterPro" id="IPR013823">
    <property type="entry name" value="Ribosomal_bL12_C"/>
</dbReference>
<organism evidence="6 7">
    <name type="scientific">Macrosiphum euphorbiae</name>
    <name type="common">potato aphid</name>
    <dbReference type="NCBI Taxonomy" id="13131"/>
    <lineage>
        <taxon>Eukaryota</taxon>
        <taxon>Metazoa</taxon>
        <taxon>Ecdysozoa</taxon>
        <taxon>Arthropoda</taxon>
        <taxon>Hexapoda</taxon>
        <taxon>Insecta</taxon>
        <taxon>Pterygota</taxon>
        <taxon>Neoptera</taxon>
        <taxon>Paraneoptera</taxon>
        <taxon>Hemiptera</taxon>
        <taxon>Sternorrhyncha</taxon>
        <taxon>Aphidomorpha</taxon>
        <taxon>Aphidoidea</taxon>
        <taxon>Aphididae</taxon>
        <taxon>Macrosiphini</taxon>
        <taxon>Macrosiphum</taxon>
    </lineage>
</organism>
<evidence type="ECO:0000259" key="5">
    <source>
        <dbReference type="Pfam" id="PF16320"/>
    </source>
</evidence>
<evidence type="ECO:0008006" key="8">
    <source>
        <dbReference type="Google" id="ProtNLM"/>
    </source>
</evidence>
<evidence type="ECO:0000313" key="6">
    <source>
        <dbReference type="EMBL" id="CAI6366740.1"/>
    </source>
</evidence>
<keyword evidence="7" id="KW-1185">Reference proteome</keyword>
<dbReference type="Proteomes" id="UP001160148">
    <property type="component" value="Unassembled WGS sequence"/>
</dbReference>
<gene>
    <name evidence="6" type="ORF">MEUPH1_LOCUS21287</name>
</gene>
<dbReference type="GO" id="GO:0003729">
    <property type="term" value="F:mRNA binding"/>
    <property type="evidence" value="ECO:0007669"/>
    <property type="project" value="TreeGrafter"/>
</dbReference>
<keyword evidence="3" id="KW-0687">Ribonucleoprotein</keyword>
<dbReference type="InterPro" id="IPR014719">
    <property type="entry name" value="Ribosomal_bL12_C/ClpS-like"/>
</dbReference>
<accession>A0AAV0XE42</accession>
<dbReference type="Pfam" id="PF00542">
    <property type="entry name" value="Ribosomal_L12"/>
    <property type="match status" value="1"/>
</dbReference>
<dbReference type="InterPro" id="IPR000206">
    <property type="entry name" value="Ribosomal_bL12"/>
</dbReference>
<dbReference type="GO" id="GO:0006412">
    <property type="term" value="P:translation"/>
    <property type="evidence" value="ECO:0007669"/>
    <property type="project" value="InterPro"/>
</dbReference>
<comment type="caution">
    <text evidence="6">The sequence shown here is derived from an EMBL/GenBank/DDBJ whole genome shotgun (WGS) entry which is preliminary data.</text>
</comment>
<evidence type="ECO:0000259" key="4">
    <source>
        <dbReference type="Pfam" id="PF00542"/>
    </source>
</evidence>
<proteinExistence type="inferred from homology"/>
<dbReference type="GO" id="GO:0005762">
    <property type="term" value="C:mitochondrial large ribosomal subunit"/>
    <property type="evidence" value="ECO:0007669"/>
    <property type="project" value="TreeGrafter"/>
</dbReference>